<dbReference type="AlphaFoldDB" id="A0AAW6SP14"/>
<evidence type="ECO:0000256" key="1">
    <source>
        <dbReference type="SAM" id="SignalP"/>
    </source>
</evidence>
<evidence type="ECO:0000313" key="3">
    <source>
        <dbReference type="Proteomes" id="UP001159179"/>
    </source>
</evidence>
<dbReference type="RefSeq" id="WP_280616154.1">
    <property type="nucleotide sequence ID" value="NZ_JAROYP010000003.1"/>
</dbReference>
<feature type="signal peptide" evidence="1">
    <location>
        <begin position="1"/>
        <end position="26"/>
    </location>
</feature>
<comment type="caution">
    <text evidence="2">The sequence shown here is derived from an EMBL/GenBank/DDBJ whole genome shotgun (WGS) entry which is preliminary data.</text>
</comment>
<gene>
    <name evidence="2" type="ORF">P5X88_06365</name>
</gene>
<evidence type="ECO:0008006" key="4">
    <source>
        <dbReference type="Google" id="ProtNLM"/>
    </source>
</evidence>
<dbReference type="EMBL" id="JAROYP010000003">
    <property type="protein sequence ID" value="MDH5160555.1"/>
    <property type="molecule type" value="Genomic_DNA"/>
</dbReference>
<accession>A0AAW6SP14</accession>
<protein>
    <recommendedName>
        <fullName evidence="4">Nuclear transport factor 2 family protein</fullName>
    </recommendedName>
</protein>
<sequence length="177" mass="19887">MTKNNNKAKPIIFLSLMLIISGFLIAACSKVDAEDTNKETIKKVLEHQFTGPDEQFVELFNKDDFTELGKYYTEVYGPYFIESAFDSFISALGGQYPTLATHNGYKLSLKNITIEQSEKNLYLYNFIAKVGCQKNGVEEKTASVEGIVLFSEKEKGKIEGFRYMNDNGLSEILGTSN</sequence>
<dbReference type="PROSITE" id="PS51257">
    <property type="entry name" value="PROKAR_LIPOPROTEIN"/>
    <property type="match status" value="1"/>
</dbReference>
<feature type="chain" id="PRO_5043812397" description="Nuclear transport factor 2 family protein" evidence="1">
    <location>
        <begin position="27"/>
        <end position="177"/>
    </location>
</feature>
<organism evidence="2 3">
    <name type="scientific">Heyndrickxia oleronia</name>
    <dbReference type="NCBI Taxonomy" id="38875"/>
    <lineage>
        <taxon>Bacteria</taxon>
        <taxon>Bacillati</taxon>
        <taxon>Bacillota</taxon>
        <taxon>Bacilli</taxon>
        <taxon>Bacillales</taxon>
        <taxon>Bacillaceae</taxon>
        <taxon>Heyndrickxia</taxon>
    </lineage>
</organism>
<proteinExistence type="predicted"/>
<evidence type="ECO:0000313" key="2">
    <source>
        <dbReference type="EMBL" id="MDH5160555.1"/>
    </source>
</evidence>
<name>A0AAW6SP14_9BACI</name>
<reference evidence="2" key="1">
    <citation type="submission" date="2023-03" db="EMBL/GenBank/DDBJ databases">
        <title>Bacterial isolates from washroom surfaces on a university campus.</title>
        <authorList>
            <person name="Holman D.B."/>
            <person name="Gzyl K.E."/>
            <person name="Taheri A.E."/>
        </authorList>
    </citation>
    <scope>NUCLEOTIDE SEQUENCE</scope>
    <source>
        <strain evidence="2">RD03</strain>
    </source>
</reference>
<keyword evidence="1" id="KW-0732">Signal</keyword>
<dbReference type="Proteomes" id="UP001159179">
    <property type="component" value="Unassembled WGS sequence"/>
</dbReference>